<evidence type="ECO:0000256" key="5">
    <source>
        <dbReference type="ARBA" id="ARBA00022723"/>
    </source>
</evidence>
<dbReference type="GO" id="GO:0005737">
    <property type="term" value="C:cytoplasm"/>
    <property type="evidence" value="ECO:0007669"/>
    <property type="project" value="UniProtKB-SubCell"/>
</dbReference>
<keyword evidence="12 15" id="KW-0518">Myosin</keyword>
<dbReference type="Gene3D" id="3.40.850.10">
    <property type="entry name" value="Kinesin motor domain"/>
    <property type="match status" value="2"/>
</dbReference>
<dbReference type="InterPro" id="IPR027417">
    <property type="entry name" value="P-loop_NTPase"/>
</dbReference>
<feature type="domain" description="Phorbol-ester/DAG-type" evidence="17">
    <location>
        <begin position="1367"/>
        <end position="1418"/>
    </location>
</feature>
<dbReference type="GO" id="GO:0051015">
    <property type="term" value="F:actin filament binding"/>
    <property type="evidence" value="ECO:0007669"/>
    <property type="project" value="TreeGrafter"/>
</dbReference>
<evidence type="ECO:0000313" key="21">
    <source>
        <dbReference type="Proteomes" id="UP000274131"/>
    </source>
</evidence>
<keyword evidence="5" id="KW-0479">Metal-binding</keyword>
<dbReference type="CDD" id="cd00029">
    <property type="entry name" value="C1"/>
    <property type="match status" value="1"/>
</dbReference>
<dbReference type="InterPro" id="IPR046349">
    <property type="entry name" value="C1-like_sf"/>
</dbReference>
<evidence type="ECO:0000313" key="20">
    <source>
        <dbReference type="EMBL" id="VDD90131.1"/>
    </source>
</evidence>
<dbReference type="InterPro" id="IPR001609">
    <property type="entry name" value="Myosin_head_motor_dom-like"/>
</dbReference>
<dbReference type="Gene3D" id="3.30.60.20">
    <property type="match status" value="1"/>
</dbReference>
<keyword evidence="7 15" id="KW-0547">Nucleotide-binding</keyword>
<evidence type="ECO:0000256" key="2">
    <source>
        <dbReference type="ARBA" id="ARBA00008314"/>
    </source>
</evidence>
<name>A0A0N4V4X6_ENTVE</name>
<dbReference type="Gene3D" id="3.10.20.90">
    <property type="entry name" value="Phosphatidylinositol 3-kinase Catalytic Subunit, Chain A, domain 1"/>
    <property type="match status" value="1"/>
</dbReference>
<dbReference type="PROSITE" id="PS50200">
    <property type="entry name" value="RA"/>
    <property type="match status" value="1"/>
</dbReference>
<dbReference type="Gene3D" id="1.20.5.190">
    <property type="match status" value="1"/>
</dbReference>
<feature type="compositionally biased region" description="Acidic residues" evidence="16">
    <location>
        <begin position="1176"/>
        <end position="1191"/>
    </location>
</feature>
<dbReference type="Gene3D" id="1.20.5.4820">
    <property type="match status" value="1"/>
</dbReference>
<evidence type="ECO:0000256" key="15">
    <source>
        <dbReference type="PROSITE-ProRule" id="PRU00782"/>
    </source>
</evidence>
<dbReference type="GO" id="GO:0016459">
    <property type="term" value="C:myosin complex"/>
    <property type="evidence" value="ECO:0007669"/>
    <property type="project" value="UniProtKB-KW"/>
</dbReference>
<dbReference type="PROSITE" id="PS51456">
    <property type="entry name" value="MYOSIN_MOTOR"/>
    <property type="match status" value="1"/>
</dbReference>
<dbReference type="PANTHER" id="PTHR46184">
    <property type="entry name" value="UNCONVENTIONAL MYOSIN-IXB-LIKE PROTEIN"/>
    <property type="match status" value="1"/>
</dbReference>
<evidence type="ECO:0000256" key="10">
    <source>
        <dbReference type="ARBA" id="ARBA00022840"/>
    </source>
</evidence>
<evidence type="ECO:0000259" key="17">
    <source>
        <dbReference type="PROSITE" id="PS50081"/>
    </source>
</evidence>
<sequence>MKEVYWTASQNLFDVCIAVFKIFLKRRTEKKVKRDRLEVTNKARMKDEKRINLQITNCKSKKHVNMSFDSTTSLSSVSVGVFPKRASTIAAPDDHHVQTITVYLYSFNPETNDHCLTVNFHKRATTEELIEKVLQQKPEFSGNTAEDFDLYEIMGTLDGQIFKERKLDRGEYPVAVQMLWSRSSQSNDEEAAPKNRLVLRHKSSRPHTSGVRLGSAEASSTIDSFLAKFLTQPQDREYADLCMLPELTEQTLLDNLRDRFKSGHIYTYIGPILVAVNPFNFFPIYNPKYARLYCQSRRLGALPPHIFAIADVTYHNMLRIKENQCVVISGESGSGKTESTNFLLHHLTSLSQKGTAGSSIEQTLLSAGPVLEAFGNAVTVQNNNSSRFGKFIKVNYRENGMVSGADVEIYLLEKSRIISQAADERNYHVFYYLLEGATDDEKKQHFLLQPSDYSYLNQNSFYTAEGVNEKYEYQRLKHAMDAVGFSHISQQNMFSVISAVLLLGNIEYIKRPGYHSDENAYIGNEELIGIISELLHIKATNLQQALTMRRTVMKNDVVVTRYNVNEAINTRDAMAKCLYNALFHWIVLRINQALLKKERSQGKKGYYIGILDIFGFEDVGAEWNSFEQLCINYANEHLQAYFNQHIFKFEQEEYRKEGIEWTNIEYTDNIGCVQLFQKKPYGILRLIDEESNINNGTDVSMLAKLNQFLKDDEYYEIPQKKEPAFIIAHYAGKVKYQITGFREKNKDLMKQDALMVLKNSRSAFVRELVGFDPVAVFRWNTVRAAFQAMNAFRQAGRKLKRSGSADHLLVPDDSNKQSISRRNSDSHLSAFLRGDINLDVVPDFCDTSFFQTIVSHAKKQPTKPKEPKQSALKSLQAVKALIGKKMLTGKPSSVSKQFEYSLSRLMKTLAQAKPYFIRCIKSNNEKVPNYFDDNIILRQLRYTGMLETVRIRRAGYSFRIEYDLKNFKFSHAFIKQYRILLPHGRYSSLEDVKFFITHHPLIGDDKVQFGLTKIFMRDAEKLLLDDNLHKTIMQHIETLQRWFRAVNTRRKFIKLRNGIIKIQAIARGMFVRNKIREHAHAALAIQTAWRRYRAQKRYNQIRRAVIAIQAAFRGNQARQKLLESQKKAPFKFEITKFIHKMELATFDLNDPESLAQFAPSDEDEEETLSTLSTTEDLNDDVEGDEDEEEIDDADSVIRDTPHGDQIDIDLDATFILEDTKLKLVDEKREGDFKRRQSLATTCSTAKLKMLRRAASTESDQIQLKEGCSKEPQVKNQQLLLPFNFIHFNDTNLYSALPTALALLNEGSPESKSKSKKTGFTKAKKQLKAFLRRRSESMQSEELDEQASLQTNSTLTEARAAKKGVMKSHSLKLSRLHRTECCALCNKSLTGILAQGQKCSNCKLTFHKECSAFAANIPCQTPVHSPQAESAPPRRPWDFKSARSGFSPHPSDMIVESSDDLRQFNVFIFKKLSKIEQDVKKRDTLVDAIFKKALKEFHMEIISYEAVLNEDRTMLKYRDLINIFQGTLTKISAQEKVTFPTTLGVNALRGFLNEFVQEQLRRRTLQKKSSMLQHFSCEPQSSFS</sequence>
<dbReference type="GO" id="GO:0005884">
    <property type="term" value="C:actin filament"/>
    <property type="evidence" value="ECO:0007669"/>
    <property type="project" value="TreeGrafter"/>
</dbReference>
<dbReference type="EMBL" id="UXUI01007991">
    <property type="protein sequence ID" value="VDD90131.1"/>
    <property type="molecule type" value="Genomic_DNA"/>
</dbReference>
<evidence type="ECO:0000256" key="14">
    <source>
        <dbReference type="ARBA" id="ARBA00023203"/>
    </source>
</evidence>
<feature type="region of interest" description="Disordered" evidence="16">
    <location>
        <begin position="1158"/>
        <end position="1191"/>
    </location>
</feature>
<dbReference type="InterPro" id="IPR000159">
    <property type="entry name" value="RA_dom"/>
</dbReference>
<evidence type="ECO:0000313" key="22">
    <source>
        <dbReference type="WBParaSite" id="EVEC_0000522901-mRNA-1"/>
    </source>
</evidence>
<dbReference type="SMART" id="SM00242">
    <property type="entry name" value="MYSc"/>
    <property type="match status" value="1"/>
</dbReference>
<evidence type="ECO:0000256" key="1">
    <source>
        <dbReference type="ARBA" id="ARBA00004496"/>
    </source>
</evidence>
<evidence type="ECO:0000256" key="11">
    <source>
        <dbReference type="ARBA" id="ARBA00023054"/>
    </source>
</evidence>
<dbReference type="Pfam" id="PF00788">
    <property type="entry name" value="RA"/>
    <property type="match status" value="1"/>
</dbReference>
<dbReference type="GO" id="GO:0008270">
    <property type="term" value="F:zinc ion binding"/>
    <property type="evidence" value="ECO:0007669"/>
    <property type="project" value="UniProtKB-KW"/>
</dbReference>
<dbReference type="PRINTS" id="PR00193">
    <property type="entry name" value="MYOSINHEAVY"/>
</dbReference>
<evidence type="ECO:0000256" key="13">
    <source>
        <dbReference type="ARBA" id="ARBA00023175"/>
    </source>
</evidence>
<feature type="binding site" evidence="15">
    <location>
        <begin position="330"/>
        <end position="337"/>
    </location>
    <ligand>
        <name>ATP</name>
        <dbReference type="ChEBI" id="CHEBI:30616"/>
    </ligand>
</feature>
<dbReference type="SMART" id="SM00314">
    <property type="entry name" value="RA"/>
    <property type="match status" value="1"/>
</dbReference>
<dbReference type="InterPro" id="IPR002219">
    <property type="entry name" value="PKC_DAG/PE"/>
</dbReference>
<keyword evidence="3" id="KW-0343">GTPase activation</keyword>
<keyword evidence="10 15" id="KW-0067">ATP-binding</keyword>
<evidence type="ECO:0000259" key="19">
    <source>
        <dbReference type="PROSITE" id="PS51456"/>
    </source>
</evidence>
<dbReference type="PANTHER" id="PTHR46184:SF5">
    <property type="entry name" value="UNCONVENTIONAL MYOSIN-IXA-LIKE"/>
    <property type="match status" value="1"/>
</dbReference>
<evidence type="ECO:0000256" key="9">
    <source>
        <dbReference type="ARBA" id="ARBA00022833"/>
    </source>
</evidence>
<dbReference type="Pfam" id="PF00063">
    <property type="entry name" value="Myosin_head"/>
    <property type="match status" value="2"/>
</dbReference>
<accession>A0A0N4V4X6</accession>
<evidence type="ECO:0000256" key="12">
    <source>
        <dbReference type="ARBA" id="ARBA00023123"/>
    </source>
</evidence>
<dbReference type="InterPro" id="IPR036023">
    <property type="entry name" value="MYSc_Myo9"/>
</dbReference>
<evidence type="ECO:0000256" key="7">
    <source>
        <dbReference type="ARBA" id="ARBA00022741"/>
    </source>
</evidence>
<keyword evidence="11" id="KW-0175">Coiled coil</keyword>
<evidence type="ECO:0000256" key="8">
    <source>
        <dbReference type="ARBA" id="ARBA00022771"/>
    </source>
</evidence>
<feature type="region of interest" description="Actin-binding" evidence="15">
    <location>
        <begin position="902"/>
        <end position="924"/>
    </location>
</feature>
<evidence type="ECO:0000256" key="4">
    <source>
        <dbReference type="ARBA" id="ARBA00022490"/>
    </source>
</evidence>
<dbReference type="SMART" id="SM00015">
    <property type="entry name" value="IQ"/>
    <property type="match status" value="3"/>
</dbReference>
<protein>
    <submittedName>
        <fullName evidence="22">Myosin motor domain-containing protein</fullName>
    </submittedName>
</protein>
<evidence type="ECO:0000259" key="18">
    <source>
        <dbReference type="PROSITE" id="PS50200"/>
    </source>
</evidence>
<feature type="domain" description="Ras-associating" evidence="18">
    <location>
        <begin position="96"/>
        <end position="204"/>
    </location>
</feature>
<dbReference type="GO" id="GO:0035556">
    <property type="term" value="P:intracellular signal transduction"/>
    <property type="evidence" value="ECO:0007669"/>
    <property type="project" value="InterPro"/>
</dbReference>
<dbReference type="FunFam" id="1.20.58.530:FF:000005">
    <property type="entry name" value="unconventional myosin-IXa isoform X1"/>
    <property type="match status" value="1"/>
</dbReference>
<dbReference type="SMART" id="SM00109">
    <property type="entry name" value="C1"/>
    <property type="match status" value="1"/>
</dbReference>
<comment type="similarity">
    <text evidence="2 15">Belongs to the TRAFAC class myosin-kinesin ATPase superfamily. Myosin family.</text>
</comment>
<dbReference type="GO" id="GO:0005096">
    <property type="term" value="F:GTPase activator activity"/>
    <property type="evidence" value="ECO:0007669"/>
    <property type="project" value="UniProtKB-KW"/>
</dbReference>
<dbReference type="SUPFAM" id="SSF57889">
    <property type="entry name" value="Cysteine-rich domain"/>
    <property type="match status" value="1"/>
</dbReference>
<dbReference type="Gene3D" id="1.10.10.820">
    <property type="match status" value="1"/>
</dbReference>
<dbReference type="InterPro" id="IPR036961">
    <property type="entry name" value="Kinesin_motor_dom_sf"/>
</dbReference>
<proteinExistence type="inferred from homology"/>
<keyword evidence="13 15" id="KW-0505">Motor protein</keyword>
<feature type="domain" description="Myosin motor" evidence="19">
    <location>
        <begin position="236"/>
        <end position="1029"/>
    </location>
</feature>
<dbReference type="FunFam" id="1.10.10.820:FF:000001">
    <property type="entry name" value="Myosin heavy chain"/>
    <property type="match status" value="1"/>
</dbReference>
<dbReference type="PROSITE" id="PS00479">
    <property type="entry name" value="ZF_DAG_PE_1"/>
    <property type="match status" value="1"/>
</dbReference>
<keyword evidence="6" id="KW-0677">Repeat</keyword>
<reference evidence="20 21" key="2">
    <citation type="submission" date="2018-10" db="EMBL/GenBank/DDBJ databases">
        <authorList>
            <consortium name="Pathogen Informatics"/>
        </authorList>
    </citation>
    <scope>NUCLEOTIDE SEQUENCE [LARGE SCALE GENOMIC DNA]</scope>
</reference>
<comment type="subcellular location">
    <subcellularLocation>
        <location evidence="1">Cytoplasm</location>
    </subcellularLocation>
</comment>
<dbReference type="Gene3D" id="1.20.58.530">
    <property type="match status" value="2"/>
</dbReference>
<dbReference type="SUPFAM" id="SSF54236">
    <property type="entry name" value="Ubiquitin-like"/>
    <property type="match status" value="1"/>
</dbReference>
<keyword evidence="4" id="KW-0963">Cytoplasm</keyword>
<keyword evidence="9" id="KW-0862">Zinc</keyword>
<dbReference type="PROSITE" id="PS50081">
    <property type="entry name" value="ZF_DAG_PE_2"/>
    <property type="match status" value="1"/>
</dbReference>
<dbReference type="Pfam" id="PF00612">
    <property type="entry name" value="IQ"/>
    <property type="match status" value="3"/>
</dbReference>
<dbReference type="InterPro" id="IPR000048">
    <property type="entry name" value="IQ_motif_EF-hand-BS"/>
</dbReference>
<keyword evidence="8" id="KW-0863">Zinc-finger</keyword>
<dbReference type="SUPFAM" id="SSF52540">
    <property type="entry name" value="P-loop containing nucleoside triphosphate hydrolases"/>
    <property type="match status" value="2"/>
</dbReference>
<dbReference type="InterPro" id="IPR046987">
    <property type="entry name" value="Myo9"/>
</dbReference>
<organism evidence="22">
    <name type="scientific">Enterobius vermicularis</name>
    <name type="common">Human pinworm</name>
    <dbReference type="NCBI Taxonomy" id="51028"/>
    <lineage>
        <taxon>Eukaryota</taxon>
        <taxon>Metazoa</taxon>
        <taxon>Ecdysozoa</taxon>
        <taxon>Nematoda</taxon>
        <taxon>Chromadorea</taxon>
        <taxon>Rhabditida</taxon>
        <taxon>Spirurina</taxon>
        <taxon>Oxyuridomorpha</taxon>
        <taxon>Oxyuroidea</taxon>
        <taxon>Oxyuridae</taxon>
        <taxon>Enterobius</taxon>
    </lineage>
</organism>
<gene>
    <name evidence="20" type="ORF">EVEC_LOCUS4882</name>
</gene>
<evidence type="ECO:0000256" key="3">
    <source>
        <dbReference type="ARBA" id="ARBA00022468"/>
    </source>
</evidence>
<dbReference type="GO" id="GO:0005524">
    <property type="term" value="F:ATP binding"/>
    <property type="evidence" value="ECO:0007669"/>
    <property type="project" value="UniProtKB-UniRule"/>
</dbReference>
<dbReference type="WBParaSite" id="EVEC_0000522901-mRNA-1">
    <property type="protein sequence ID" value="EVEC_0000522901-mRNA-1"/>
    <property type="gene ID" value="EVEC_0000522901"/>
</dbReference>
<dbReference type="InterPro" id="IPR029071">
    <property type="entry name" value="Ubiquitin-like_domsf"/>
</dbReference>
<keyword evidence="14 15" id="KW-0009">Actin-binding</keyword>
<dbReference type="CDD" id="cd01385">
    <property type="entry name" value="MYSc_Myo9"/>
    <property type="match status" value="1"/>
</dbReference>
<dbReference type="STRING" id="51028.A0A0N4V4X6"/>
<dbReference type="Gene3D" id="1.20.120.720">
    <property type="entry name" value="Myosin VI head, motor domain, U50 subdomain"/>
    <property type="match status" value="1"/>
</dbReference>
<dbReference type="FunFam" id="3.40.850.10:FF:000008">
    <property type="entry name" value="Putative unconventional myosin-IXa"/>
    <property type="match status" value="1"/>
</dbReference>
<dbReference type="Pfam" id="PF00130">
    <property type="entry name" value="C1_1"/>
    <property type="match status" value="1"/>
</dbReference>
<dbReference type="Proteomes" id="UP000274131">
    <property type="component" value="Unassembled WGS sequence"/>
</dbReference>
<keyword evidence="21" id="KW-1185">Reference proteome</keyword>
<reference evidence="22" key="1">
    <citation type="submission" date="2016-04" db="UniProtKB">
        <authorList>
            <consortium name="WormBaseParasite"/>
        </authorList>
    </citation>
    <scope>IDENTIFICATION</scope>
</reference>
<dbReference type="PROSITE" id="PS50096">
    <property type="entry name" value="IQ"/>
    <property type="match status" value="3"/>
</dbReference>
<evidence type="ECO:0000256" key="6">
    <source>
        <dbReference type="ARBA" id="ARBA00022737"/>
    </source>
</evidence>
<dbReference type="OrthoDB" id="312459at2759"/>
<dbReference type="GO" id="GO:0000146">
    <property type="term" value="F:microfilament motor activity"/>
    <property type="evidence" value="ECO:0007669"/>
    <property type="project" value="InterPro"/>
</dbReference>
<evidence type="ECO:0000256" key="16">
    <source>
        <dbReference type="SAM" id="MobiDB-lite"/>
    </source>
</evidence>